<keyword evidence="1" id="KW-0812">Transmembrane</keyword>
<evidence type="ECO:0000313" key="2">
    <source>
        <dbReference type="EMBL" id="QIK76539.1"/>
    </source>
</evidence>
<sequence length="150" mass="15528">MARRSGSTKTLASIVAIIGLLMIVAGGVTWFMVQDQLSAANITVAEDADMLAGDEVNGPFSAYAEAQIIDKHALEATGGKTYAELDREDPLRETAMSASFLRASLFTSVVAFGVAAMAIGLGLTLLLIAMALMAVAKAADTTDVTTARTA</sequence>
<proteinExistence type="predicted"/>
<keyword evidence="1" id="KW-0472">Membrane</keyword>
<protein>
    <submittedName>
        <fullName evidence="2">Aromatic ring-opening dioxygenase LigA</fullName>
    </submittedName>
</protein>
<dbReference type="AlphaFoldDB" id="A0A6G7YIE4"/>
<keyword evidence="3" id="KW-1185">Reference proteome</keyword>
<dbReference type="RefSeq" id="WP_166320061.1">
    <property type="nucleotide sequence ID" value="NZ_CP049866.1"/>
</dbReference>
<evidence type="ECO:0000313" key="3">
    <source>
        <dbReference type="Proteomes" id="UP000502035"/>
    </source>
</evidence>
<dbReference type="Proteomes" id="UP000502035">
    <property type="component" value="Chromosome"/>
</dbReference>
<dbReference type="KEGG" id="npi:G7071_15040"/>
<keyword evidence="2" id="KW-0560">Oxidoreductase</keyword>
<dbReference type="EMBL" id="CP049866">
    <property type="protein sequence ID" value="QIK76539.1"/>
    <property type="molecule type" value="Genomic_DNA"/>
</dbReference>
<evidence type="ECO:0000256" key="1">
    <source>
        <dbReference type="SAM" id="Phobius"/>
    </source>
</evidence>
<dbReference type="GO" id="GO:0051213">
    <property type="term" value="F:dioxygenase activity"/>
    <property type="evidence" value="ECO:0007669"/>
    <property type="project" value="UniProtKB-KW"/>
</dbReference>
<reference evidence="2 3" key="1">
    <citation type="submission" date="2020-03" db="EMBL/GenBank/DDBJ databases">
        <title>Nocardioides sp. nov., isolated from fish.</title>
        <authorList>
            <person name="Hyun D.-W."/>
            <person name="Bae J.-W."/>
        </authorList>
    </citation>
    <scope>NUCLEOTIDE SEQUENCE [LARGE SCALE GENOMIC DNA]</scope>
    <source>
        <strain evidence="2 3">HDW12A</strain>
    </source>
</reference>
<organism evidence="2 3">
    <name type="scientific">Nocardioides piscis</name>
    <dbReference type="NCBI Taxonomy" id="2714938"/>
    <lineage>
        <taxon>Bacteria</taxon>
        <taxon>Bacillati</taxon>
        <taxon>Actinomycetota</taxon>
        <taxon>Actinomycetes</taxon>
        <taxon>Propionibacteriales</taxon>
        <taxon>Nocardioidaceae</taxon>
        <taxon>Nocardioides</taxon>
    </lineage>
</organism>
<keyword evidence="1" id="KW-1133">Transmembrane helix</keyword>
<feature type="transmembrane region" description="Helical" evidence="1">
    <location>
        <begin position="105"/>
        <end position="128"/>
    </location>
</feature>
<keyword evidence="2" id="KW-0223">Dioxygenase</keyword>
<feature type="transmembrane region" description="Helical" evidence="1">
    <location>
        <begin position="12"/>
        <end position="33"/>
    </location>
</feature>
<accession>A0A6G7YIE4</accession>
<gene>
    <name evidence="2" type="ORF">G7071_15040</name>
</gene>
<name>A0A6G7YIE4_9ACTN</name>